<gene>
    <name evidence="1" type="ORF">G2W53_031582</name>
</gene>
<dbReference type="AlphaFoldDB" id="A0A834T8G7"/>
<accession>A0A834T8G7</accession>
<organism evidence="1 2">
    <name type="scientific">Senna tora</name>
    <dbReference type="NCBI Taxonomy" id="362788"/>
    <lineage>
        <taxon>Eukaryota</taxon>
        <taxon>Viridiplantae</taxon>
        <taxon>Streptophyta</taxon>
        <taxon>Embryophyta</taxon>
        <taxon>Tracheophyta</taxon>
        <taxon>Spermatophyta</taxon>
        <taxon>Magnoliopsida</taxon>
        <taxon>eudicotyledons</taxon>
        <taxon>Gunneridae</taxon>
        <taxon>Pentapetalae</taxon>
        <taxon>rosids</taxon>
        <taxon>fabids</taxon>
        <taxon>Fabales</taxon>
        <taxon>Fabaceae</taxon>
        <taxon>Caesalpinioideae</taxon>
        <taxon>Cassia clade</taxon>
        <taxon>Senna</taxon>
    </lineage>
</organism>
<name>A0A834T8G7_9FABA</name>
<evidence type="ECO:0000313" key="1">
    <source>
        <dbReference type="EMBL" id="KAF7817613.1"/>
    </source>
</evidence>
<dbReference type="EMBL" id="JAAIUW010000009">
    <property type="protein sequence ID" value="KAF7817613.1"/>
    <property type="molecule type" value="Genomic_DNA"/>
</dbReference>
<sequence>MARTRVCMGHNTIFILGLDAAVFCQGQAFR</sequence>
<protein>
    <submittedName>
        <fullName evidence="1">Uncharacterized protein</fullName>
    </submittedName>
</protein>
<evidence type="ECO:0000313" key="2">
    <source>
        <dbReference type="Proteomes" id="UP000634136"/>
    </source>
</evidence>
<reference evidence="1" key="1">
    <citation type="submission" date="2020-09" db="EMBL/GenBank/DDBJ databases">
        <title>Genome-Enabled Discovery of Anthraquinone Biosynthesis in Senna tora.</title>
        <authorList>
            <person name="Kang S.-H."/>
            <person name="Pandey R.P."/>
            <person name="Lee C.-M."/>
            <person name="Sim J.-S."/>
            <person name="Jeong J.-T."/>
            <person name="Choi B.-S."/>
            <person name="Jung M."/>
            <person name="Ginzburg D."/>
            <person name="Zhao K."/>
            <person name="Won S.Y."/>
            <person name="Oh T.-J."/>
            <person name="Yu Y."/>
            <person name="Kim N.-H."/>
            <person name="Lee O.R."/>
            <person name="Lee T.-H."/>
            <person name="Bashyal P."/>
            <person name="Kim T.-S."/>
            <person name="Lee W.-H."/>
            <person name="Kawkins C."/>
            <person name="Kim C.-K."/>
            <person name="Kim J.S."/>
            <person name="Ahn B.O."/>
            <person name="Rhee S.Y."/>
            <person name="Sohng J.K."/>
        </authorList>
    </citation>
    <scope>NUCLEOTIDE SEQUENCE</scope>
    <source>
        <tissue evidence="1">Leaf</tissue>
    </source>
</reference>
<proteinExistence type="predicted"/>
<keyword evidence="2" id="KW-1185">Reference proteome</keyword>
<dbReference type="Proteomes" id="UP000634136">
    <property type="component" value="Unassembled WGS sequence"/>
</dbReference>
<comment type="caution">
    <text evidence="1">The sequence shown here is derived from an EMBL/GenBank/DDBJ whole genome shotgun (WGS) entry which is preliminary data.</text>
</comment>